<dbReference type="InterPro" id="IPR019076">
    <property type="entry name" value="Spore_lipoprot_YhcN/YlaJ-like"/>
</dbReference>
<dbReference type="PROSITE" id="PS51257">
    <property type="entry name" value="PROKAR_LIPOPROTEIN"/>
    <property type="match status" value="1"/>
</dbReference>
<name>T0BXR9_ALIAG</name>
<sequence length="164" mass="17536">MKIRMAFAGAALTAVLLSGCGANVNNGSQPAADVMNATQHVTKQAPTGALGDKQHVQIARTIADGLVKRGYAKQAFAFVVGNTAYVAINQKHPTKTNLGMRQKNAIVKAVKQIDHRVKTVYVSASPDAFHRFQSFAGDMKAGKPVSAVWDNFRTMVSLVFPTGH</sequence>
<accession>T0BXR9</accession>
<gene>
    <name evidence="1" type="ORF">K1I37_11975</name>
</gene>
<dbReference type="Pfam" id="PF09580">
    <property type="entry name" value="Spore_YhcN_YlaJ"/>
    <property type="match status" value="1"/>
</dbReference>
<dbReference type="STRING" id="1356854.N007_03395"/>
<protein>
    <submittedName>
        <fullName evidence="1">YhcN/YlaJ family sporulation lipoprotein</fullName>
    </submittedName>
</protein>
<dbReference type="Proteomes" id="UP000829401">
    <property type="component" value="Chromosome"/>
</dbReference>
<dbReference type="KEGG" id="aaco:K1I37_11975"/>
<dbReference type="AlphaFoldDB" id="T0BXR9"/>
<keyword evidence="1" id="KW-0449">Lipoprotein</keyword>
<dbReference type="RefSeq" id="WP_021295609.1">
    <property type="nucleotide sequence ID" value="NZ_AURB01000101.1"/>
</dbReference>
<evidence type="ECO:0000313" key="2">
    <source>
        <dbReference type="Proteomes" id="UP000829401"/>
    </source>
</evidence>
<dbReference type="EMBL" id="CP080467">
    <property type="protein sequence ID" value="UNO47431.1"/>
    <property type="molecule type" value="Genomic_DNA"/>
</dbReference>
<evidence type="ECO:0000313" key="1">
    <source>
        <dbReference type="EMBL" id="UNO47431.1"/>
    </source>
</evidence>
<organism evidence="1 2">
    <name type="scientific">Alicyclobacillus acidoterrestris (strain ATCC 49025 / DSM 3922 / CIP 106132 / NCIMB 13137 / GD3B)</name>
    <dbReference type="NCBI Taxonomy" id="1356854"/>
    <lineage>
        <taxon>Bacteria</taxon>
        <taxon>Bacillati</taxon>
        <taxon>Bacillota</taxon>
        <taxon>Bacilli</taxon>
        <taxon>Bacillales</taxon>
        <taxon>Alicyclobacillaceae</taxon>
        <taxon>Alicyclobacillus</taxon>
    </lineage>
</organism>
<dbReference type="eggNOG" id="ENOG5032V70">
    <property type="taxonomic scope" value="Bacteria"/>
</dbReference>
<dbReference type="OrthoDB" id="1707228at2"/>
<proteinExistence type="predicted"/>
<reference evidence="2" key="1">
    <citation type="journal article" date="2022" name="G3 (Bethesda)">
        <title>Unveiling the complete genome sequence of Alicyclobacillus acidoterrestris DSM 3922T, a taint-producing strain.</title>
        <authorList>
            <person name="Leonardo I.C."/>
            <person name="Barreto Crespo M.T."/>
            <person name="Gaspar F.B."/>
        </authorList>
    </citation>
    <scope>NUCLEOTIDE SEQUENCE [LARGE SCALE GENOMIC DNA]</scope>
    <source>
        <strain evidence="2">DSM 3922</strain>
    </source>
</reference>
<keyword evidence="2" id="KW-1185">Reference proteome</keyword>
<accession>A0A9E6ZHZ5</accession>